<dbReference type="AlphaFoldDB" id="A0AAV7KL44"/>
<evidence type="ECO:0000313" key="2">
    <source>
        <dbReference type="EMBL" id="KAI6661655.1"/>
    </source>
</evidence>
<dbReference type="CDD" id="cd01670">
    <property type="entry name" value="Death"/>
    <property type="match status" value="1"/>
</dbReference>
<dbReference type="Proteomes" id="UP001165289">
    <property type="component" value="Unassembled WGS sequence"/>
</dbReference>
<feature type="domain" description="Death" evidence="1">
    <location>
        <begin position="219"/>
        <end position="296"/>
    </location>
</feature>
<name>A0AAV7KL44_9METZ</name>
<dbReference type="PROSITE" id="PS50017">
    <property type="entry name" value="DEATH_DOMAIN"/>
    <property type="match status" value="1"/>
</dbReference>
<dbReference type="Gene3D" id="1.10.533.10">
    <property type="entry name" value="Death Domain, Fas"/>
    <property type="match status" value="2"/>
</dbReference>
<dbReference type="InterPro" id="IPR000488">
    <property type="entry name" value="Death_dom"/>
</dbReference>
<sequence>MEFKQDTFFIYSCYLVKISRKLSPEQVKQFKNWLIAKSLYYEIYFSESQLSEMDKYTILNIFDILKKQDLLDPWQDPILVDFLKENNLEHLLAYKQNNHSKKMDFPSPVDPMCPNNENIHFARAQFSEYNNYYRQSTLNPEFTFQPPPPPSHSSTPYEFNFQKQVFANENNYRAEVNGGAMTINNLTYNGPIQVINTGNTTPESKSPVDEPEEVNSPISPEFIDVIASEIGREWKTVARKGFKLEEGKIDEIEYDSRRLKDQVVRMITLWKSLSEDCSLLAFARALCKSNLRGIVKGNFPVAVSRVALK</sequence>
<proteinExistence type="predicted"/>
<reference evidence="2 3" key="1">
    <citation type="journal article" date="2023" name="BMC Biol.">
        <title>The compact genome of the sponge Oopsacas minuta (Hexactinellida) is lacking key metazoan core genes.</title>
        <authorList>
            <person name="Santini S."/>
            <person name="Schenkelaars Q."/>
            <person name="Jourda C."/>
            <person name="Duchesne M."/>
            <person name="Belahbib H."/>
            <person name="Rocher C."/>
            <person name="Selva M."/>
            <person name="Riesgo A."/>
            <person name="Vervoort M."/>
            <person name="Leys S.P."/>
            <person name="Kodjabachian L."/>
            <person name="Le Bivic A."/>
            <person name="Borchiellini C."/>
            <person name="Claverie J.M."/>
            <person name="Renard E."/>
        </authorList>
    </citation>
    <scope>NUCLEOTIDE SEQUENCE [LARGE SCALE GENOMIC DNA]</scope>
    <source>
        <strain evidence="2">SPO-2</strain>
    </source>
</reference>
<organism evidence="2 3">
    <name type="scientific">Oopsacas minuta</name>
    <dbReference type="NCBI Taxonomy" id="111878"/>
    <lineage>
        <taxon>Eukaryota</taxon>
        <taxon>Metazoa</taxon>
        <taxon>Porifera</taxon>
        <taxon>Hexactinellida</taxon>
        <taxon>Hexasterophora</taxon>
        <taxon>Lyssacinosida</taxon>
        <taxon>Leucopsacidae</taxon>
        <taxon>Oopsacas</taxon>
    </lineage>
</organism>
<dbReference type="Pfam" id="PF00531">
    <property type="entry name" value="Death"/>
    <property type="match status" value="1"/>
</dbReference>
<evidence type="ECO:0000259" key="1">
    <source>
        <dbReference type="PROSITE" id="PS50017"/>
    </source>
</evidence>
<comment type="caution">
    <text evidence="2">The sequence shown here is derived from an EMBL/GenBank/DDBJ whole genome shotgun (WGS) entry which is preliminary data.</text>
</comment>
<dbReference type="GO" id="GO:0007165">
    <property type="term" value="P:signal transduction"/>
    <property type="evidence" value="ECO:0007669"/>
    <property type="project" value="InterPro"/>
</dbReference>
<evidence type="ECO:0000313" key="3">
    <source>
        <dbReference type="Proteomes" id="UP001165289"/>
    </source>
</evidence>
<gene>
    <name evidence="2" type="ORF">LOD99_13528</name>
</gene>
<protein>
    <recommendedName>
        <fullName evidence="1">Death domain-containing protein</fullName>
    </recommendedName>
</protein>
<dbReference type="InterPro" id="IPR011029">
    <property type="entry name" value="DEATH-like_dom_sf"/>
</dbReference>
<accession>A0AAV7KL44</accession>
<keyword evidence="3" id="KW-1185">Reference proteome</keyword>
<dbReference type="EMBL" id="JAKMXF010000011">
    <property type="protein sequence ID" value="KAI6661655.1"/>
    <property type="molecule type" value="Genomic_DNA"/>
</dbReference>
<dbReference type="SUPFAM" id="SSF47986">
    <property type="entry name" value="DEATH domain"/>
    <property type="match status" value="1"/>
</dbReference>